<evidence type="ECO:0000313" key="2">
    <source>
        <dbReference type="EMBL" id="MBP1949244.1"/>
    </source>
</evidence>
<keyword evidence="3" id="KW-1185">Reference proteome</keyword>
<proteinExistence type="predicted"/>
<gene>
    <name evidence="2" type="ORF">J2Z82_002181</name>
</gene>
<name>A0ABS4HF67_9BACI</name>
<dbReference type="PANTHER" id="PTHR46211">
    <property type="entry name" value="GLYCEROPHOSPHORYL DIESTER PHOSPHODIESTERASE"/>
    <property type="match status" value="1"/>
</dbReference>
<dbReference type="SUPFAM" id="SSF51695">
    <property type="entry name" value="PLC-like phosphodiesterases"/>
    <property type="match status" value="1"/>
</dbReference>
<dbReference type="PANTHER" id="PTHR46211:SF1">
    <property type="entry name" value="GLYCEROPHOSPHODIESTER PHOSPHODIESTERASE, CYTOPLASMIC"/>
    <property type="match status" value="1"/>
</dbReference>
<dbReference type="PROSITE" id="PS51704">
    <property type="entry name" value="GP_PDE"/>
    <property type="match status" value="1"/>
</dbReference>
<dbReference type="GO" id="GO:0008889">
    <property type="term" value="F:glycerophosphodiester phosphodiesterase activity"/>
    <property type="evidence" value="ECO:0007669"/>
    <property type="project" value="UniProtKB-EC"/>
</dbReference>
<accession>A0ABS4HF67</accession>
<comment type="caution">
    <text evidence="2">The sequence shown here is derived from an EMBL/GenBank/DDBJ whole genome shotgun (WGS) entry which is preliminary data.</text>
</comment>
<feature type="domain" description="GP-PDE" evidence="1">
    <location>
        <begin position="35"/>
        <end position="276"/>
    </location>
</feature>
<dbReference type="InterPro" id="IPR030395">
    <property type="entry name" value="GP_PDE_dom"/>
</dbReference>
<evidence type="ECO:0000259" key="1">
    <source>
        <dbReference type="PROSITE" id="PS51704"/>
    </source>
</evidence>
<dbReference type="Proteomes" id="UP001519328">
    <property type="component" value="Unassembled WGS sequence"/>
</dbReference>
<reference evidence="2 3" key="1">
    <citation type="submission" date="2021-03" db="EMBL/GenBank/DDBJ databases">
        <title>Genomic Encyclopedia of Type Strains, Phase IV (KMG-IV): sequencing the most valuable type-strain genomes for metagenomic binning, comparative biology and taxonomic classification.</title>
        <authorList>
            <person name="Goeker M."/>
        </authorList>
    </citation>
    <scope>NUCLEOTIDE SEQUENCE [LARGE SCALE GENOMIC DNA]</scope>
    <source>
        <strain evidence="2 3">DSM 21085</strain>
    </source>
</reference>
<dbReference type="Pfam" id="PF03009">
    <property type="entry name" value="GDPD"/>
    <property type="match status" value="1"/>
</dbReference>
<dbReference type="Gene3D" id="3.20.20.190">
    <property type="entry name" value="Phosphatidylinositol (PI) phosphodiesterase"/>
    <property type="match status" value="1"/>
</dbReference>
<protein>
    <submittedName>
        <fullName evidence="2">Glycerophosphoryl diester phosphodiesterase</fullName>
        <ecNumber evidence="2">3.1.4.46</ecNumber>
    </submittedName>
</protein>
<dbReference type="InterPro" id="IPR017946">
    <property type="entry name" value="PLC-like_Pdiesterase_TIM-brl"/>
</dbReference>
<dbReference type="EMBL" id="JAGGKK010000011">
    <property type="protein sequence ID" value="MBP1949244.1"/>
    <property type="molecule type" value="Genomic_DNA"/>
</dbReference>
<organism evidence="2 3">
    <name type="scientific">Virgibacillus litoralis</name>
    <dbReference type="NCBI Taxonomy" id="578221"/>
    <lineage>
        <taxon>Bacteria</taxon>
        <taxon>Bacillati</taxon>
        <taxon>Bacillota</taxon>
        <taxon>Bacilli</taxon>
        <taxon>Bacillales</taxon>
        <taxon>Bacillaceae</taxon>
        <taxon>Virgibacillus</taxon>
    </lineage>
</organism>
<evidence type="ECO:0000313" key="3">
    <source>
        <dbReference type="Proteomes" id="UP001519328"/>
    </source>
</evidence>
<sequence length="279" mass="31335">MRRIFPIILMGVVFLSLFETPVFAMKENFSKQQGVANIAHRGASAHAPENTMAAFEKAVDMKADYIEIDVQMTEDEELIAIHDTTLNRTTDGRGFVGDFTLEEIRVLDAGSWFGEEFAGEQIPTFEEVIDAYRGKIGILIELKSPELYPGIEGKVADVLIERNMQHPQNEKIIIQSFNHESMQVSKELLPNVPHGVLAGMTWAGVTNGQLAEFATYADYFNPNMNIVTDELVARVHATGMDIYPYTVRVQAEADRLFNLDVDGIITDYPEYVYKHPANN</sequence>
<dbReference type="RefSeq" id="WP_209480764.1">
    <property type="nucleotide sequence ID" value="NZ_JAGGKK010000011.1"/>
</dbReference>
<keyword evidence="2" id="KW-0378">Hydrolase</keyword>
<dbReference type="EC" id="3.1.4.46" evidence="2"/>